<feature type="compositionally biased region" description="Basic and acidic residues" evidence="4">
    <location>
        <begin position="1529"/>
        <end position="1541"/>
    </location>
</feature>
<feature type="compositionally biased region" description="Basic and acidic residues" evidence="4">
    <location>
        <begin position="736"/>
        <end position="745"/>
    </location>
</feature>
<evidence type="ECO:0000313" key="8">
    <source>
        <dbReference type="Proteomes" id="UP000801428"/>
    </source>
</evidence>
<dbReference type="Pfam" id="PF12808">
    <property type="entry name" value="Mto2_bdg"/>
    <property type="match status" value="1"/>
</dbReference>
<name>A0A9P4TFL6_CURKU</name>
<proteinExistence type="predicted"/>
<feature type="compositionally biased region" description="Low complexity" evidence="4">
    <location>
        <begin position="276"/>
        <end position="304"/>
    </location>
</feature>
<dbReference type="OrthoDB" id="10255000at2759"/>
<feature type="compositionally biased region" description="Basic and acidic residues" evidence="4">
    <location>
        <begin position="212"/>
        <end position="232"/>
    </location>
</feature>
<sequence length="1541" mass="174110">MTSSPAPASAEAPQTNNSATTSAATESETPHRSMERSISHLEDVQAFDVADADLPPLPDASDDDSFLRQDFQDDLIPSDGSDIMDRKMKRQLMDIESSFLPDMSALPGGSQTRKGADDTYLFGGSPGTVRPATQDADDEAGTKEEEEEEDRRSAESSMLSEGHPTPAGAYKTPAARRLDADTTEDSLDHEHSMSETAPSSPSAEAAQRRSKGHGDKREPHGAADLQQKELDPSQRPVSSASTVKAPDFSRFEEAASLNHTSEASLDSIAMPPPPRITTTSPRTSKRPSFLQNRQSSQRSSISSITNHSDVSGDAASTESLGADYALQTGGAVPRPNLPHRSSMGLSRLPSLGSVASSVSGFSDTNTWEKHRSVSTNSISGLLQADNGLGRLDEEANNATTPPETPRTSGVGASTNLTDTVVARHVQDIQVPDTVAREFRAKHGQSPEKRYPATPFTRSKHNLTLKEQNSKIDKLSKENFDLKLKIHFLDQALQNRSDEGVKEMISKNVQLQTDLATEKKETQTLRKKVRELERKLKSQEEGQSATKDSGSGSEDEENEPSSRYADLEEEILFLRERLESAETITEQWQQEALQKEADNRRMADYIKIMREKSPSGESGFDEAVNIWKEDLQEERVRREEVEARCEHAESERDRLREELQRTREQNRQILQHASNHGSRVHNSSRLAHQSYADRSDAGSEPHRPTSGGSSTLVDQLQTSNERLQRDLHAQTSMLTSRNRENTRLREENEGLRLTLRRGDVGSIAGDSILERSISRNHMRSVSRASGGTRVTQMSDSEREDLETKLASARDELSQLKLLNKELDDQLVGHLDMLETAENKIKECETELEAQSEDIQALAAERNEALELLQDKEQECEELRVEAIDTVQRLETELEQMQQERDRIATDLEHSIEDFNALQQEMKNVSESLVQLEDDQNASLRKIENLESELRDAMEELDRQDKMLGEERSKNEKLDIQLESCQGEVDFLREEQEGDKIKIGELESDLENAQINMQHEKERLRDLEERFAEERQQRDALESHGKQEVEKVMSDLNAQLAKLKEESRKLRKDLSSKEVEANNWRRQHDEFESSLRDALGNTNGTKPGLLKDITRLQRDLDSTLDELNFTRNDLHEKEQLLRNRDTLLESTGLQVRQSTEALERERQLRRQEAISFENAKRGHQSVTRTIQLHETRVTELETLRSQDRSKLHNLEKQYKEQLLERNNLLYALWNRLSTLCGAEWCRNHALVNGELTSMELISRNIKGFNHNIVLAVKTVEGIIGGFKQRIRNTEKDLIRDYQTLEHTLDGRIKRLDLLEKQVLAQRQSIGRPSTVRGGVVELNSQELTKLRNENKNLRTEVQTLRAITSTAQAQSHSQPQSGNDLVVSKNPARTGSPAPSKRASVAHTLLRAHSTSVVEHLQQQQQTSSGARSPGHPYPEAGPLQSSEQKWIHRLKELERRLKAEREARLLDRSGARKRLEQKVEENADLKAMLERERERLAAEGYNLNRSLSHDGPARSRERSDRGSVMSRQTTLDKQHERDEDDY</sequence>
<organism evidence="7 8">
    <name type="scientific">Curvularia kusanoi</name>
    <name type="common">Cochliobolus kusanoi</name>
    <dbReference type="NCBI Taxonomy" id="90978"/>
    <lineage>
        <taxon>Eukaryota</taxon>
        <taxon>Fungi</taxon>
        <taxon>Dikarya</taxon>
        <taxon>Ascomycota</taxon>
        <taxon>Pezizomycotina</taxon>
        <taxon>Dothideomycetes</taxon>
        <taxon>Pleosporomycetidae</taxon>
        <taxon>Pleosporales</taxon>
        <taxon>Pleosporineae</taxon>
        <taxon>Pleosporaceae</taxon>
        <taxon>Curvularia</taxon>
    </lineage>
</organism>
<feature type="compositionally biased region" description="Basic and acidic residues" evidence="4">
    <location>
        <begin position="690"/>
        <end position="702"/>
    </location>
</feature>
<evidence type="ECO:0000259" key="6">
    <source>
        <dbReference type="Pfam" id="PF12808"/>
    </source>
</evidence>
<feature type="region of interest" description="Disordered" evidence="4">
    <location>
        <begin position="1499"/>
        <end position="1541"/>
    </location>
</feature>
<feature type="domain" description="Centrosomin N-terminal motif 1" evidence="5">
    <location>
        <begin position="463"/>
        <end position="535"/>
    </location>
</feature>
<gene>
    <name evidence="7" type="ORF">E8E13_005016</name>
</gene>
<comment type="subcellular location">
    <subcellularLocation>
        <location evidence="1">Cytoplasm</location>
    </subcellularLocation>
</comment>
<dbReference type="GO" id="GO:0005737">
    <property type="term" value="C:cytoplasm"/>
    <property type="evidence" value="ECO:0007669"/>
    <property type="project" value="UniProtKB-SubCell"/>
</dbReference>
<feature type="compositionally biased region" description="Polar residues" evidence="4">
    <location>
        <begin position="396"/>
        <end position="413"/>
    </location>
</feature>
<feature type="region of interest" description="Disordered" evidence="4">
    <location>
        <begin position="100"/>
        <end position="343"/>
    </location>
</feature>
<feature type="region of interest" description="Disordered" evidence="4">
    <location>
        <begin position="1363"/>
        <end position="1398"/>
    </location>
</feature>
<feature type="compositionally biased region" description="Polar residues" evidence="4">
    <location>
        <begin position="305"/>
        <end position="319"/>
    </location>
</feature>
<dbReference type="InterPro" id="IPR012943">
    <property type="entry name" value="Cnn_1N"/>
</dbReference>
<dbReference type="EMBL" id="SWKU01000007">
    <property type="protein sequence ID" value="KAF3004854.1"/>
    <property type="molecule type" value="Genomic_DNA"/>
</dbReference>
<feature type="compositionally biased region" description="Basic and acidic residues" evidence="4">
    <location>
        <begin position="1506"/>
        <end position="1520"/>
    </location>
</feature>
<evidence type="ECO:0000256" key="2">
    <source>
        <dbReference type="ARBA" id="ARBA00022490"/>
    </source>
</evidence>
<protein>
    <submittedName>
        <fullName evidence="7">Anucleate primary sterigmata protein B</fullName>
    </submittedName>
</protein>
<dbReference type="PANTHER" id="PTHR23159:SF60">
    <property type="entry name" value="SPINDLE ASSEMBLY ABNORMAL PROTEIN 4"/>
    <property type="match status" value="1"/>
</dbReference>
<dbReference type="Gene3D" id="1.10.287.1490">
    <property type="match status" value="1"/>
</dbReference>
<feature type="coiled-coil region" evidence="3">
    <location>
        <begin position="797"/>
        <end position="1081"/>
    </location>
</feature>
<comment type="caution">
    <text evidence="7">The sequence shown here is derived from an EMBL/GenBank/DDBJ whole genome shotgun (WGS) entry which is preliminary data.</text>
</comment>
<accession>A0A9P4TFL6</accession>
<evidence type="ECO:0000256" key="1">
    <source>
        <dbReference type="ARBA" id="ARBA00004496"/>
    </source>
</evidence>
<feature type="region of interest" description="Disordered" evidence="4">
    <location>
        <begin position="392"/>
        <end position="413"/>
    </location>
</feature>
<feature type="compositionally biased region" description="Basic and acidic residues" evidence="4">
    <location>
        <begin position="176"/>
        <end position="193"/>
    </location>
</feature>
<evidence type="ECO:0000256" key="4">
    <source>
        <dbReference type="SAM" id="MobiDB-lite"/>
    </source>
</evidence>
<feature type="compositionally biased region" description="Low complexity" evidence="4">
    <location>
        <begin position="1"/>
        <end position="27"/>
    </location>
</feature>
<feature type="compositionally biased region" description="Acidic residues" evidence="4">
    <location>
        <begin position="135"/>
        <end position="149"/>
    </location>
</feature>
<dbReference type="Pfam" id="PF07989">
    <property type="entry name" value="Cnn_1N"/>
    <property type="match status" value="1"/>
</dbReference>
<dbReference type="InterPro" id="IPR024545">
    <property type="entry name" value="Mto1-like_Mto2p-bd"/>
</dbReference>
<keyword evidence="8" id="KW-1185">Reference proteome</keyword>
<feature type="region of interest" description="Disordered" evidence="4">
    <location>
        <begin position="778"/>
        <end position="797"/>
    </location>
</feature>
<feature type="domain" description="Mto1-like Mto2p-binding" evidence="6">
    <location>
        <begin position="1444"/>
        <end position="1494"/>
    </location>
</feature>
<feature type="region of interest" description="Disordered" evidence="4">
    <location>
        <begin position="634"/>
        <end position="661"/>
    </location>
</feature>
<feature type="region of interest" description="Disordered" evidence="4">
    <location>
        <begin position="1410"/>
        <end position="1442"/>
    </location>
</feature>
<feature type="coiled-coil region" evidence="3">
    <location>
        <begin position="1334"/>
        <end position="1361"/>
    </location>
</feature>
<feature type="region of interest" description="Disordered" evidence="4">
    <location>
        <begin position="532"/>
        <end position="565"/>
    </location>
</feature>
<feature type="compositionally biased region" description="Basic and acidic residues" evidence="4">
    <location>
        <begin position="28"/>
        <end position="43"/>
    </location>
</feature>
<dbReference type="GO" id="GO:0005815">
    <property type="term" value="C:microtubule organizing center"/>
    <property type="evidence" value="ECO:0007669"/>
    <property type="project" value="InterPro"/>
</dbReference>
<feature type="region of interest" description="Disordered" evidence="4">
    <location>
        <begin position="1"/>
        <end position="85"/>
    </location>
</feature>
<feature type="compositionally biased region" description="Polar residues" evidence="4">
    <location>
        <begin position="1363"/>
        <end position="1377"/>
    </location>
</feature>
<feature type="compositionally biased region" description="Polar residues" evidence="4">
    <location>
        <begin position="1410"/>
        <end position="1425"/>
    </location>
</feature>
<evidence type="ECO:0000313" key="7">
    <source>
        <dbReference type="EMBL" id="KAF3004854.1"/>
    </source>
</evidence>
<feature type="compositionally biased region" description="Polar residues" evidence="4">
    <location>
        <begin position="781"/>
        <end position="793"/>
    </location>
</feature>
<feature type="coiled-coil region" evidence="3">
    <location>
        <begin position="1442"/>
        <end position="1498"/>
    </location>
</feature>
<feature type="region of interest" description="Disordered" evidence="4">
    <location>
        <begin position="725"/>
        <end position="745"/>
    </location>
</feature>
<feature type="region of interest" description="Disordered" evidence="4">
    <location>
        <begin position="689"/>
        <end position="711"/>
    </location>
</feature>
<evidence type="ECO:0000256" key="3">
    <source>
        <dbReference type="SAM" id="Coils"/>
    </source>
</evidence>
<feature type="compositionally biased region" description="Low complexity" evidence="4">
    <location>
        <begin position="194"/>
        <end position="205"/>
    </location>
</feature>
<keyword evidence="3" id="KW-0175">Coiled coil</keyword>
<dbReference type="PANTHER" id="PTHR23159">
    <property type="entry name" value="CENTROSOMAL PROTEIN 2"/>
    <property type="match status" value="1"/>
</dbReference>
<dbReference type="Proteomes" id="UP000801428">
    <property type="component" value="Unassembled WGS sequence"/>
</dbReference>
<evidence type="ECO:0000259" key="5">
    <source>
        <dbReference type="Pfam" id="PF07989"/>
    </source>
</evidence>
<reference evidence="7" key="1">
    <citation type="submission" date="2019-04" db="EMBL/GenBank/DDBJ databases">
        <title>Sequencing of skin fungus with MAO and IRED activity.</title>
        <authorList>
            <person name="Marsaioli A.J."/>
            <person name="Bonatto J.M.C."/>
            <person name="Reis Junior O."/>
        </authorList>
    </citation>
    <scope>NUCLEOTIDE SEQUENCE</scope>
    <source>
        <strain evidence="7">30M1</strain>
    </source>
</reference>
<keyword evidence="2" id="KW-0963">Cytoplasm</keyword>